<reference evidence="2 3" key="1">
    <citation type="submission" date="2017-07" db="EMBL/GenBank/DDBJ databases">
        <title>Genome sequence of the Sordaria macrospora wild type strain R19027.</title>
        <authorList>
            <person name="Nowrousian M."/>
            <person name="Teichert I."/>
            <person name="Kueck U."/>
        </authorList>
    </citation>
    <scope>NUCLEOTIDE SEQUENCE [LARGE SCALE GENOMIC DNA]</scope>
    <source>
        <strain evidence="2 3">R19027</strain>
        <tissue evidence="2">Mycelium</tissue>
    </source>
</reference>
<gene>
    <name evidence="2" type="ORF">SMACR_05940</name>
</gene>
<comment type="caution">
    <text evidence="2">The sequence shown here is derived from an EMBL/GenBank/DDBJ whole genome shotgun (WGS) entry which is preliminary data.</text>
</comment>
<feature type="compositionally biased region" description="Polar residues" evidence="1">
    <location>
        <begin position="1"/>
        <end position="11"/>
    </location>
</feature>
<dbReference type="EMBL" id="NMPR01000162">
    <property type="protein sequence ID" value="KAA8628818.1"/>
    <property type="molecule type" value="Genomic_DNA"/>
</dbReference>
<organism evidence="2 3">
    <name type="scientific">Sordaria macrospora</name>
    <dbReference type="NCBI Taxonomy" id="5147"/>
    <lineage>
        <taxon>Eukaryota</taxon>
        <taxon>Fungi</taxon>
        <taxon>Dikarya</taxon>
        <taxon>Ascomycota</taxon>
        <taxon>Pezizomycotina</taxon>
        <taxon>Sordariomycetes</taxon>
        <taxon>Sordariomycetidae</taxon>
        <taxon>Sordariales</taxon>
        <taxon>Sordariaceae</taxon>
        <taxon>Sordaria</taxon>
    </lineage>
</organism>
<evidence type="ECO:0000313" key="3">
    <source>
        <dbReference type="Proteomes" id="UP000433876"/>
    </source>
</evidence>
<feature type="region of interest" description="Disordered" evidence="1">
    <location>
        <begin position="307"/>
        <end position="330"/>
    </location>
</feature>
<evidence type="ECO:0000256" key="1">
    <source>
        <dbReference type="SAM" id="MobiDB-lite"/>
    </source>
</evidence>
<feature type="compositionally biased region" description="Acidic residues" evidence="1">
    <location>
        <begin position="308"/>
        <end position="330"/>
    </location>
</feature>
<evidence type="ECO:0000313" key="2">
    <source>
        <dbReference type="EMBL" id="KAA8628818.1"/>
    </source>
</evidence>
<feature type="region of interest" description="Disordered" evidence="1">
    <location>
        <begin position="1"/>
        <end position="22"/>
    </location>
</feature>
<sequence>MSSPNQHTAPNSRDRGAGQWPADFKWPINTAPVPQKVASMPVAHMIPNGWMPASGTQPAYVVSAQQQHMAGHFGMVHHPQQHNWAQYAPYMVMPPMTPPNTGAVYDAHGRNRGLPQAHAHQIHAGHGPQAQYRHMVYVNPNHANLAHLRAQQQSEDAAMQQLCARLSLEDTEKLSVAGTASATATGTVGAQVPTQHFPNVNQASIPAIADTTTTGGTELTVVPGTKGPTRIILGPDGTSIVPPPDPAHPGCELSVPMANALDKFSLPHCCDYLVAKDHLRDKIVKQVLENTKEKLMELLQNELAKMGEEEDADMDFDGDEDEEPDWTFEN</sequence>
<dbReference type="Proteomes" id="UP000433876">
    <property type="component" value="Unassembled WGS sequence"/>
</dbReference>
<accession>A0A8S8ZI26</accession>
<dbReference type="VEuPathDB" id="FungiDB:SMAC_05940"/>
<name>A0A8S8ZI26_SORMA</name>
<proteinExistence type="predicted"/>
<protein>
    <submittedName>
        <fullName evidence="2">Uncharacterized protein</fullName>
    </submittedName>
</protein>
<dbReference type="AlphaFoldDB" id="A0A8S8ZI26"/>